<dbReference type="RefSeq" id="WP_050735134.1">
    <property type="nucleotide sequence ID" value="NZ_BPQZ01000004.1"/>
</dbReference>
<reference evidence="2" key="1">
    <citation type="journal article" date="2019" name="Int. J. Syst. Evol. Microbiol.">
        <title>The Global Catalogue of Microorganisms (GCM) 10K type strain sequencing project: providing services to taxonomists for standard genome sequencing and annotation.</title>
        <authorList>
            <consortium name="The Broad Institute Genomics Platform"/>
            <consortium name="The Broad Institute Genome Sequencing Center for Infectious Disease"/>
            <person name="Wu L."/>
            <person name="Ma J."/>
        </authorList>
    </citation>
    <scope>NUCLEOTIDE SEQUENCE [LARGE SCALE GENOMIC DNA]</scope>
    <source>
        <strain evidence="2">NBRC 103632</strain>
    </source>
</reference>
<evidence type="ECO:0008006" key="3">
    <source>
        <dbReference type="Google" id="ProtNLM"/>
    </source>
</evidence>
<dbReference type="AlphaFoldDB" id="A0AA37TN39"/>
<dbReference type="Proteomes" id="UP001157440">
    <property type="component" value="Unassembled WGS sequence"/>
</dbReference>
<accession>A0AA37TN39</accession>
<keyword evidence="2" id="KW-1185">Reference proteome</keyword>
<dbReference type="EMBL" id="BSPL01000023">
    <property type="protein sequence ID" value="GLS72467.1"/>
    <property type="molecule type" value="Genomic_DNA"/>
</dbReference>
<evidence type="ECO:0000313" key="1">
    <source>
        <dbReference type="EMBL" id="GLS72467.1"/>
    </source>
</evidence>
<evidence type="ECO:0000313" key="2">
    <source>
        <dbReference type="Proteomes" id="UP001157440"/>
    </source>
</evidence>
<proteinExistence type="predicted"/>
<sequence length="231" mass="25827">MPATLRSRHVGKPSPSRPIVTGRRDCITGEVPSGKAGMGYRMVAYEGLLARDFILILEQDDAVLRYQEEPAPFRWHDGVRWRSYTADFGVEIDDGRRLAVEVKPRKRVIRLGWDGIRHRIEAGARAAGYDGFELWTEVEIDALRVANAALVASERTFMVDEAEQHTMRVVLDRFGGRGLVRELRAASGLQARAFRAVVALVARGEAELADPGRPFDDHAMIRRPANLRSAP</sequence>
<comment type="caution">
    <text evidence="1">The sequence shown here is derived from an EMBL/GenBank/DDBJ whole genome shotgun (WGS) entry which is preliminary data.</text>
</comment>
<gene>
    <name evidence="1" type="ORF">GCM10007890_44820</name>
</gene>
<name>A0AA37TN39_9HYPH</name>
<organism evidence="1 2">
    <name type="scientific">Methylobacterium tardum</name>
    <dbReference type="NCBI Taxonomy" id="374432"/>
    <lineage>
        <taxon>Bacteria</taxon>
        <taxon>Pseudomonadati</taxon>
        <taxon>Pseudomonadota</taxon>
        <taxon>Alphaproteobacteria</taxon>
        <taxon>Hyphomicrobiales</taxon>
        <taxon>Methylobacteriaceae</taxon>
        <taxon>Methylobacterium</taxon>
    </lineage>
</organism>
<protein>
    <recommendedName>
        <fullName evidence="3">TnsA endonuclease N-terminal domain-containing protein</fullName>
    </recommendedName>
</protein>